<sequence length="137" mass="15156">MIGQILLTSLSWAINCKALPTGLVRTLVGAAIVTAERTTCDKPFHIHIPKGSHNILALQTRPSSPKRPQLDVNGHAVICCQQALFQAFFIAIFPIFVFNIMATCSKRGCSNDKGKNEAFCNTCKYFCPNRKSKEKEN</sequence>
<name>A0AAN6XFQ9_9PEZI</name>
<protein>
    <recommendedName>
        <fullName evidence="5">Secreted protein</fullName>
    </recommendedName>
</protein>
<evidence type="ECO:0000256" key="1">
    <source>
        <dbReference type="SAM" id="Phobius"/>
    </source>
</evidence>
<proteinExistence type="predicted"/>
<evidence type="ECO:0000256" key="2">
    <source>
        <dbReference type="SAM" id="SignalP"/>
    </source>
</evidence>
<evidence type="ECO:0008006" key="5">
    <source>
        <dbReference type="Google" id="ProtNLM"/>
    </source>
</evidence>
<organism evidence="3 4">
    <name type="scientific">Triangularia verruculosa</name>
    <dbReference type="NCBI Taxonomy" id="2587418"/>
    <lineage>
        <taxon>Eukaryota</taxon>
        <taxon>Fungi</taxon>
        <taxon>Dikarya</taxon>
        <taxon>Ascomycota</taxon>
        <taxon>Pezizomycotina</taxon>
        <taxon>Sordariomycetes</taxon>
        <taxon>Sordariomycetidae</taxon>
        <taxon>Sordariales</taxon>
        <taxon>Podosporaceae</taxon>
        <taxon>Triangularia</taxon>
    </lineage>
</organism>
<keyword evidence="1" id="KW-0472">Membrane</keyword>
<reference evidence="3" key="1">
    <citation type="journal article" date="2023" name="Mol. Phylogenet. Evol.">
        <title>Genome-scale phylogeny and comparative genomics of the fungal order Sordariales.</title>
        <authorList>
            <person name="Hensen N."/>
            <person name="Bonometti L."/>
            <person name="Westerberg I."/>
            <person name="Brannstrom I.O."/>
            <person name="Guillou S."/>
            <person name="Cros-Aarteil S."/>
            <person name="Calhoun S."/>
            <person name="Haridas S."/>
            <person name="Kuo A."/>
            <person name="Mondo S."/>
            <person name="Pangilinan J."/>
            <person name="Riley R."/>
            <person name="LaButti K."/>
            <person name="Andreopoulos B."/>
            <person name="Lipzen A."/>
            <person name="Chen C."/>
            <person name="Yan M."/>
            <person name="Daum C."/>
            <person name="Ng V."/>
            <person name="Clum A."/>
            <person name="Steindorff A."/>
            <person name="Ohm R.A."/>
            <person name="Martin F."/>
            <person name="Silar P."/>
            <person name="Natvig D.O."/>
            <person name="Lalanne C."/>
            <person name="Gautier V."/>
            <person name="Ament-Velasquez S.L."/>
            <person name="Kruys A."/>
            <person name="Hutchinson M.I."/>
            <person name="Powell A.J."/>
            <person name="Barry K."/>
            <person name="Miller A.N."/>
            <person name="Grigoriev I.V."/>
            <person name="Debuchy R."/>
            <person name="Gladieux P."/>
            <person name="Hiltunen Thoren M."/>
            <person name="Johannesson H."/>
        </authorList>
    </citation>
    <scope>NUCLEOTIDE SEQUENCE</scope>
    <source>
        <strain evidence="3">CBS 315.58</strain>
    </source>
</reference>
<comment type="caution">
    <text evidence="3">The sequence shown here is derived from an EMBL/GenBank/DDBJ whole genome shotgun (WGS) entry which is preliminary data.</text>
</comment>
<dbReference type="AlphaFoldDB" id="A0AAN6XFQ9"/>
<feature type="chain" id="PRO_5042949140" description="Secreted protein" evidence="2">
    <location>
        <begin position="19"/>
        <end position="137"/>
    </location>
</feature>
<keyword evidence="1" id="KW-1133">Transmembrane helix</keyword>
<reference evidence="3" key="2">
    <citation type="submission" date="2023-05" db="EMBL/GenBank/DDBJ databases">
        <authorList>
            <consortium name="Lawrence Berkeley National Laboratory"/>
            <person name="Steindorff A."/>
            <person name="Hensen N."/>
            <person name="Bonometti L."/>
            <person name="Westerberg I."/>
            <person name="Brannstrom I.O."/>
            <person name="Guillou S."/>
            <person name="Cros-Aarteil S."/>
            <person name="Calhoun S."/>
            <person name="Haridas S."/>
            <person name="Kuo A."/>
            <person name="Mondo S."/>
            <person name="Pangilinan J."/>
            <person name="Riley R."/>
            <person name="Labutti K."/>
            <person name="Andreopoulos B."/>
            <person name="Lipzen A."/>
            <person name="Chen C."/>
            <person name="Yanf M."/>
            <person name="Daum C."/>
            <person name="Ng V."/>
            <person name="Clum A."/>
            <person name="Ohm R."/>
            <person name="Martin F."/>
            <person name="Silar P."/>
            <person name="Natvig D."/>
            <person name="Lalanne C."/>
            <person name="Gautier V."/>
            <person name="Ament-Velasquez S.L."/>
            <person name="Kruys A."/>
            <person name="Hutchinson M.I."/>
            <person name="Powell A.J."/>
            <person name="Barry K."/>
            <person name="Miller A.N."/>
            <person name="Grigoriev I.V."/>
            <person name="Debuchy R."/>
            <person name="Gladieux P."/>
            <person name="Thoren M.H."/>
            <person name="Johannesson H."/>
        </authorList>
    </citation>
    <scope>NUCLEOTIDE SEQUENCE</scope>
    <source>
        <strain evidence="3">CBS 315.58</strain>
    </source>
</reference>
<feature type="signal peptide" evidence="2">
    <location>
        <begin position="1"/>
        <end position="18"/>
    </location>
</feature>
<evidence type="ECO:0000313" key="3">
    <source>
        <dbReference type="EMBL" id="KAK4199406.1"/>
    </source>
</evidence>
<keyword evidence="4" id="KW-1185">Reference proteome</keyword>
<feature type="transmembrane region" description="Helical" evidence="1">
    <location>
        <begin position="83"/>
        <end position="102"/>
    </location>
</feature>
<keyword evidence="2" id="KW-0732">Signal</keyword>
<evidence type="ECO:0000313" key="4">
    <source>
        <dbReference type="Proteomes" id="UP001303160"/>
    </source>
</evidence>
<gene>
    <name evidence="3" type="ORF">QBC40DRAFT_297530</name>
</gene>
<dbReference type="Proteomes" id="UP001303160">
    <property type="component" value="Unassembled WGS sequence"/>
</dbReference>
<keyword evidence="1" id="KW-0812">Transmembrane</keyword>
<accession>A0AAN6XFQ9</accession>
<dbReference type="EMBL" id="MU863932">
    <property type="protein sequence ID" value="KAK4199406.1"/>
    <property type="molecule type" value="Genomic_DNA"/>
</dbReference>